<protein>
    <submittedName>
        <fullName evidence="1">Putative peroxidase-related enzyme</fullName>
    </submittedName>
</protein>
<dbReference type="PANTHER" id="PTHR35446:SF2">
    <property type="entry name" value="CARBOXYMUCONOLACTONE DECARBOXYLASE-LIKE DOMAIN-CONTAINING PROTEIN"/>
    <property type="match status" value="1"/>
</dbReference>
<sequence length="194" mass="20905">MYLETISEEAAEGRVAEIYAAGRAANGFVMEATRCFTTRPDLLPLLTDFAGGIREGFSLGPRAWRLITFVAARHIPSTYCSLVYGQQLIADLGSREAVLAVQRDFRTAGLDGREVEMLAYAEKITTDAAAITEGDIGRLRAAGFSDRNICDIALCAGWRSFVSRFFDAVGAAPEPAYLDADPAFRAALTVGKPA</sequence>
<evidence type="ECO:0000313" key="2">
    <source>
        <dbReference type="Proteomes" id="UP000580654"/>
    </source>
</evidence>
<gene>
    <name evidence="1" type="ORF">FHS87_003634</name>
</gene>
<proteinExistence type="predicted"/>
<comment type="caution">
    <text evidence="1">The sequence shown here is derived from an EMBL/GenBank/DDBJ whole genome shotgun (WGS) entry which is preliminary data.</text>
</comment>
<keyword evidence="1" id="KW-0560">Oxidoreductase</keyword>
<dbReference type="RefSeq" id="WP_184520770.1">
    <property type="nucleotide sequence ID" value="NZ_JACIJD010000019.1"/>
</dbReference>
<dbReference type="Proteomes" id="UP000580654">
    <property type="component" value="Unassembled WGS sequence"/>
</dbReference>
<dbReference type="AlphaFoldDB" id="A0A840Y4B9"/>
<keyword evidence="2" id="KW-1185">Reference proteome</keyword>
<dbReference type="InterPro" id="IPR029032">
    <property type="entry name" value="AhpD-like"/>
</dbReference>
<dbReference type="EMBL" id="JACIJD010000019">
    <property type="protein sequence ID" value="MBB5695575.1"/>
    <property type="molecule type" value="Genomic_DNA"/>
</dbReference>
<dbReference type="PANTHER" id="PTHR35446">
    <property type="entry name" value="SI:CH211-175M2.5"/>
    <property type="match status" value="1"/>
</dbReference>
<evidence type="ECO:0000313" key="1">
    <source>
        <dbReference type="EMBL" id="MBB5695575.1"/>
    </source>
</evidence>
<reference evidence="1 2" key="1">
    <citation type="submission" date="2020-08" db="EMBL/GenBank/DDBJ databases">
        <title>Genomic Encyclopedia of Type Strains, Phase IV (KMG-IV): sequencing the most valuable type-strain genomes for metagenomic binning, comparative biology and taxonomic classification.</title>
        <authorList>
            <person name="Goeker M."/>
        </authorList>
    </citation>
    <scope>NUCLEOTIDE SEQUENCE [LARGE SCALE GENOMIC DNA]</scope>
    <source>
        <strain evidence="1 2">DSM 25622</strain>
    </source>
</reference>
<accession>A0A840Y4B9</accession>
<dbReference type="SUPFAM" id="SSF69118">
    <property type="entry name" value="AhpD-like"/>
    <property type="match status" value="1"/>
</dbReference>
<keyword evidence="1" id="KW-0575">Peroxidase</keyword>
<dbReference type="GO" id="GO:0004601">
    <property type="term" value="F:peroxidase activity"/>
    <property type="evidence" value="ECO:0007669"/>
    <property type="project" value="UniProtKB-KW"/>
</dbReference>
<name>A0A840Y4B9_9PROT</name>
<dbReference type="Gene3D" id="1.20.1290.10">
    <property type="entry name" value="AhpD-like"/>
    <property type="match status" value="1"/>
</dbReference>
<organism evidence="1 2">
    <name type="scientific">Muricoccus pecuniae</name>
    <dbReference type="NCBI Taxonomy" id="693023"/>
    <lineage>
        <taxon>Bacteria</taxon>
        <taxon>Pseudomonadati</taxon>
        <taxon>Pseudomonadota</taxon>
        <taxon>Alphaproteobacteria</taxon>
        <taxon>Acetobacterales</taxon>
        <taxon>Roseomonadaceae</taxon>
        <taxon>Muricoccus</taxon>
    </lineage>
</organism>